<dbReference type="AlphaFoldDB" id="A0A6J7P5V6"/>
<evidence type="ECO:0000313" key="4">
    <source>
        <dbReference type="EMBL" id="CAB4834096.1"/>
    </source>
</evidence>
<dbReference type="SUPFAM" id="SSF50249">
    <property type="entry name" value="Nucleic acid-binding proteins"/>
    <property type="match status" value="1"/>
</dbReference>
<evidence type="ECO:0000259" key="2">
    <source>
        <dbReference type="Pfam" id="PF12172"/>
    </source>
</evidence>
<dbReference type="InterPro" id="IPR002878">
    <property type="entry name" value="ChsH2_C"/>
</dbReference>
<dbReference type="InterPro" id="IPR052513">
    <property type="entry name" value="Thioester_dehydratase-like"/>
</dbReference>
<organism evidence="6">
    <name type="scientific">freshwater metagenome</name>
    <dbReference type="NCBI Taxonomy" id="449393"/>
    <lineage>
        <taxon>unclassified sequences</taxon>
        <taxon>metagenomes</taxon>
        <taxon>ecological metagenomes</taxon>
    </lineage>
</organism>
<evidence type="ECO:0000313" key="6">
    <source>
        <dbReference type="EMBL" id="CAB5000776.1"/>
    </source>
</evidence>
<dbReference type="InterPro" id="IPR012340">
    <property type="entry name" value="NA-bd_OB-fold"/>
</dbReference>
<sequence>MTQLIPQTGNIPRPFASIVSQPYWDACARGELMFQRCAACNGITHTPAVMCAHCSARDLAWERAAGTGAVYSWTTVWRPQTPDFTVPYTAVVIDMDEGWQMLSNLIGCEHDAATIGMRVAVEFHPITDGVMLPYFRPVA</sequence>
<evidence type="ECO:0000313" key="3">
    <source>
        <dbReference type="EMBL" id="CAB4765438.1"/>
    </source>
</evidence>
<dbReference type="InterPro" id="IPR022002">
    <property type="entry name" value="ChsH2_Znr"/>
</dbReference>
<dbReference type="Pfam" id="PF01796">
    <property type="entry name" value="OB_ChsH2_C"/>
    <property type="match status" value="1"/>
</dbReference>
<evidence type="ECO:0000313" key="5">
    <source>
        <dbReference type="EMBL" id="CAB4915108.1"/>
    </source>
</evidence>
<dbReference type="EMBL" id="CAFBOS010000096">
    <property type="protein sequence ID" value="CAB5000776.1"/>
    <property type="molecule type" value="Genomic_DNA"/>
</dbReference>
<feature type="domain" description="ChsH2 rubredoxin-like zinc ribbon" evidence="2">
    <location>
        <begin position="24"/>
        <end position="59"/>
    </location>
</feature>
<dbReference type="EMBL" id="CAEZYR010000137">
    <property type="protein sequence ID" value="CAB4765438.1"/>
    <property type="molecule type" value="Genomic_DNA"/>
</dbReference>
<name>A0A6J7P5V6_9ZZZZ</name>
<dbReference type="PANTHER" id="PTHR34075:SF5">
    <property type="entry name" value="BLR3430 PROTEIN"/>
    <property type="match status" value="1"/>
</dbReference>
<dbReference type="PANTHER" id="PTHR34075">
    <property type="entry name" value="BLR3430 PROTEIN"/>
    <property type="match status" value="1"/>
</dbReference>
<evidence type="ECO:0000259" key="1">
    <source>
        <dbReference type="Pfam" id="PF01796"/>
    </source>
</evidence>
<feature type="domain" description="ChsH2 C-terminal OB-fold" evidence="1">
    <location>
        <begin position="61"/>
        <end position="124"/>
    </location>
</feature>
<dbReference type="EMBL" id="CAFBMH010000067">
    <property type="protein sequence ID" value="CAB4915108.1"/>
    <property type="molecule type" value="Genomic_DNA"/>
</dbReference>
<proteinExistence type="predicted"/>
<dbReference type="Gene3D" id="6.10.30.10">
    <property type="match status" value="1"/>
</dbReference>
<accession>A0A6J7P5V6</accession>
<dbReference type="Pfam" id="PF12172">
    <property type="entry name" value="zf-ChsH2"/>
    <property type="match status" value="1"/>
</dbReference>
<protein>
    <submittedName>
        <fullName evidence="6">Unannotated protein</fullName>
    </submittedName>
</protein>
<gene>
    <name evidence="3" type="ORF">UFOPK2754_02736</name>
    <name evidence="4" type="ORF">UFOPK3139_01977</name>
    <name evidence="5" type="ORF">UFOPK3543_01761</name>
    <name evidence="6" type="ORF">UFOPK3967_01612</name>
</gene>
<dbReference type="EMBL" id="CAFABA010000088">
    <property type="protein sequence ID" value="CAB4834096.1"/>
    <property type="molecule type" value="Genomic_DNA"/>
</dbReference>
<reference evidence="6" key="1">
    <citation type="submission" date="2020-05" db="EMBL/GenBank/DDBJ databases">
        <authorList>
            <person name="Chiriac C."/>
            <person name="Salcher M."/>
            <person name="Ghai R."/>
            <person name="Kavagutti S V."/>
        </authorList>
    </citation>
    <scope>NUCLEOTIDE SEQUENCE</scope>
</reference>